<evidence type="ECO:0000259" key="7">
    <source>
        <dbReference type="Pfam" id="PF08281"/>
    </source>
</evidence>
<dbReference type="Gene3D" id="1.10.1740.10">
    <property type="match status" value="1"/>
</dbReference>
<evidence type="ECO:0000313" key="8">
    <source>
        <dbReference type="EMBL" id="HEG91669.1"/>
    </source>
</evidence>
<accession>A0A831TGH7</accession>
<dbReference type="GO" id="GO:0006352">
    <property type="term" value="P:DNA-templated transcription initiation"/>
    <property type="evidence" value="ECO:0007669"/>
    <property type="project" value="InterPro"/>
</dbReference>
<dbReference type="Gene3D" id="1.10.10.10">
    <property type="entry name" value="Winged helix-like DNA-binding domain superfamily/Winged helix DNA-binding domain"/>
    <property type="match status" value="1"/>
</dbReference>
<dbReference type="Pfam" id="PF04542">
    <property type="entry name" value="Sigma70_r2"/>
    <property type="match status" value="1"/>
</dbReference>
<dbReference type="InterPro" id="IPR013325">
    <property type="entry name" value="RNA_pol_sigma_r2"/>
</dbReference>
<gene>
    <name evidence="8" type="ORF">ENP34_09570</name>
</gene>
<evidence type="ECO:0000256" key="4">
    <source>
        <dbReference type="ARBA" id="ARBA00023163"/>
    </source>
</evidence>
<keyword evidence="4" id="KW-0804">Transcription</keyword>
<dbReference type="AlphaFoldDB" id="A0A831TGH7"/>
<dbReference type="InterPro" id="IPR036388">
    <property type="entry name" value="WH-like_DNA-bd_sf"/>
</dbReference>
<keyword evidence="3" id="KW-0731">Sigma factor</keyword>
<evidence type="ECO:0000259" key="6">
    <source>
        <dbReference type="Pfam" id="PF04542"/>
    </source>
</evidence>
<evidence type="ECO:0000256" key="2">
    <source>
        <dbReference type="ARBA" id="ARBA00023015"/>
    </source>
</evidence>
<feature type="region of interest" description="Disordered" evidence="5">
    <location>
        <begin position="209"/>
        <end position="228"/>
    </location>
</feature>
<dbReference type="PANTHER" id="PTHR43133">
    <property type="entry name" value="RNA POLYMERASE ECF-TYPE SIGMA FACTO"/>
    <property type="match status" value="1"/>
</dbReference>
<dbReference type="InterPro" id="IPR013324">
    <property type="entry name" value="RNA_pol_sigma_r3/r4-like"/>
</dbReference>
<reference evidence="8" key="1">
    <citation type="journal article" date="2020" name="mSystems">
        <title>Genome- and Community-Level Interaction Insights into Carbon Utilization and Element Cycling Functions of Hydrothermarchaeota in Hydrothermal Sediment.</title>
        <authorList>
            <person name="Zhou Z."/>
            <person name="Liu Y."/>
            <person name="Xu W."/>
            <person name="Pan J."/>
            <person name="Luo Z.H."/>
            <person name="Li M."/>
        </authorList>
    </citation>
    <scope>NUCLEOTIDE SEQUENCE [LARGE SCALE GENOMIC DNA]</scope>
    <source>
        <strain evidence="8">SpSt-210</strain>
    </source>
</reference>
<dbReference type="PANTHER" id="PTHR43133:SF51">
    <property type="entry name" value="RNA POLYMERASE SIGMA FACTOR"/>
    <property type="match status" value="1"/>
</dbReference>
<feature type="domain" description="RNA polymerase sigma factor 70 region 4 type 2" evidence="7">
    <location>
        <begin position="153"/>
        <end position="206"/>
    </location>
</feature>
<dbReference type="InterPro" id="IPR007627">
    <property type="entry name" value="RNA_pol_sigma70_r2"/>
</dbReference>
<feature type="domain" description="RNA polymerase sigma-70 region 2" evidence="6">
    <location>
        <begin position="54"/>
        <end position="116"/>
    </location>
</feature>
<sequence length="228" mass="25616">MSRGTGHGNRAALDVVVQTAAANRRLSLQEGRPVDDHDLVLKARQGDVDAYAELVRRYSEIAFRTAYLITRDAAEAEDAAQEAFVKAYYALDRFRTGAPFRPWLLRIVANEARNRRMRMIRQVSLQLRVAASNQEAGTILPSPEAVALGLDQRQALLEALEALREEDRLVIIYRYFLELSEAEIAEALGCARGTVKSRLSRALTRLRDRLAPEARPEPRGELRSSDDD</sequence>
<evidence type="ECO:0000256" key="3">
    <source>
        <dbReference type="ARBA" id="ARBA00023082"/>
    </source>
</evidence>
<evidence type="ECO:0000256" key="1">
    <source>
        <dbReference type="ARBA" id="ARBA00010641"/>
    </source>
</evidence>
<dbReference type="EMBL" id="DSIY01000224">
    <property type="protein sequence ID" value="HEG91669.1"/>
    <property type="molecule type" value="Genomic_DNA"/>
</dbReference>
<comment type="caution">
    <text evidence="8">The sequence shown here is derived from an EMBL/GenBank/DDBJ whole genome shotgun (WGS) entry which is preliminary data.</text>
</comment>
<dbReference type="InterPro" id="IPR014284">
    <property type="entry name" value="RNA_pol_sigma-70_dom"/>
</dbReference>
<dbReference type="NCBIfam" id="TIGR02937">
    <property type="entry name" value="sigma70-ECF"/>
    <property type="match status" value="1"/>
</dbReference>
<dbReference type="InterPro" id="IPR013249">
    <property type="entry name" value="RNA_pol_sigma70_r4_t2"/>
</dbReference>
<dbReference type="GO" id="GO:0003677">
    <property type="term" value="F:DNA binding"/>
    <property type="evidence" value="ECO:0007669"/>
    <property type="project" value="InterPro"/>
</dbReference>
<dbReference type="InterPro" id="IPR039425">
    <property type="entry name" value="RNA_pol_sigma-70-like"/>
</dbReference>
<dbReference type="GO" id="GO:0016987">
    <property type="term" value="F:sigma factor activity"/>
    <property type="evidence" value="ECO:0007669"/>
    <property type="project" value="UniProtKB-KW"/>
</dbReference>
<protein>
    <submittedName>
        <fullName evidence="8">Sigma-70 family RNA polymerase sigma factor</fullName>
    </submittedName>
</protein>
<dbReference type="Pfam" id="PF08281">
    <property type="entry name" value="Sigma70_r4_2"/>
    <property type="match status" value="1"/>
</dbReference>
<dbReference type="CDD" id="cd06171">
    <property type="entry name" value="Sigma70_r4"/>
    <property type="match status" value="1"/>
</dbReference>
<dbReference type="SUPFAM" id="SSF88659">
    <property type="entry name" value="Sigma3 and sigma4 domains of RNA polymerase sigma factors"/>
    <property type="match status" value="1"/>
</dbReference>
<proteinExistence type="inferred from homology"/>
<name>A0A831TGH7_9BACT</name>
<keyword evidence="2" id="KW-0805">Transcription regulation</keyword>
<dbReference type="SUPFAM" id="SSF88946">
    <property type="entry name" value="Sigma2 domain of RNA polymerase sigma factors"/>
    <property type="match status" value="1"/>
</dbReference>
<organism evidence="8">
    <name type="scientific">Thermorudis peleae</name>
    <dbReference type="NCBI Taxonomy" id="1382356"/>
    <lineage>
        <taxon>Bacteria</taxon>
        <taxon>Pseudomonadati</taxon>
        <taxon>Thermomicrobiota</taxon>
        <taxon>Thermomicrobia</taxon>
        <taxon>Thermomicrobia incertae sedis</taxon>
        <taxon>Thermorudis</taxon>
    </lineage>
</organism>
<comment type="similarity">
    <text evidence="1">Belongs to the sigma-70 factor family. ECF subfamily.</text>
</comment>
<evidence type="ECO:0000256" key="5">
    <source>
        <dbReference type="SAM" id="MobiDB-lite"/>
    </source>
</evidence>